<sequence>MPPPLPNIENQPACAQPLSQDSASRCAADTLRDNLMTMKRLDGKTMRGIGRTILAALILIAATPALAWLDKEIIPFPALLSLPRNTPTDTVVARAYVTPQTLCGEASCRLTYFLPFTKWLVDEGWGNVTGPAVLSELKGLNMQILVNGKPQTRMEGGSPITFSSPVEFQLIRNNYGSPWFGNATAPGVTTFWFFTKTMTGTEENRNYVKLKTSLTVIEGTCSVPSQTVELPSTRARWSHSAQGQGVHLARRCADYAVFLLS</sequence>
<name>A0ABN9KCX8_9RALS</name>
<dbReference type="Proteomes" id="UP001190452">
    <property type="component" value="Unassembled WGS sequence"/>
</dbReference>
<comment type="caution">
    <text evidence="3">The sequence shown here is derived from an EMBL/GenBank/DDBJ whole genome shotgun (WGS) entry which is preliminary data.</text>
</comment>
<evidence type="ECO:0000256" key="2">
    <source>
        <dbReference type="SAM" id="Phobius"/>
    </source>
</evidence>
<proteinExistence type="predicted"/>
<feature type="region of interest" description="Disordered" evidence="1">
    <location>
        <begin position="1"/>
        <end position="21"/>
    </location>
</feature>
<keyword evidence="2" id="KW-0812">Transmembrane</keyword>
<protein>
    <submittedName>
        <fullName evidence="3">Uncharacterized protein</fullName>
    </submittedName>
</protein>
<accession>A0ABN9KCX8</accession>
<keyword evidence="2" id="KW-1133">Transmembrane helix</keyword>
<evidence type="ECO:0000256" key="1">
    <source>
        <dbReference type="SAM" id="MobiDB-lite"/>
    </source>
</evidence>
<reference evidence="3 4" key="1">
    <citation type="submission" date="2023-07" db="EMBL/GenBank/DDBJ databases">
        <authorList>
            <person name="Peeters C."/>
        </authorList>
    </citation>
    <scope>NUCLEOTIDE SEQUENCE [LARGE SCALE GENOMIC DNA]</scope>
    <source>
        <strain evidence="3 4">R-77569</strain>
    </source>
</reference>
<dbReference type="EMBL" id="CAUDKV010000019">
    <property type="protein sequence ID" value="CAJ0887975.1"/>
    <property type="molecule type" value="Genomic_DNA"/>
</dbReference>
<gene>
    <name evidence="3" type="ORF">R77569_03850</name>
</gene>
<keyword evidence="2" id="KW-0472">Membrane</keyword>
<evidence type="ECO:0000313" key="3">
    <source>
        <dbReference type="EMBL" id="CAJ0887975.1"/>
    </source>
</evidence>
<evidence type="ECO:0000313" key="4">
    <source>
        <dbReference type="Proteomes" id="UP001190452"/>
    </source>
</evidence>
<feature type="transmembrane region" description="Helical" evidence="2">
    <location>
        <begin position="48"/>
        <end position="69"/>
    </location>
</feature>
<organism evidence="3 4">
    <name type="scientific">Ralstonia mannitolilytica</name>
    <dbReference type="NCBI Taxonomy" id="105219"/>
    <lineage>
        <taxon>Bacteria</taxon>
        <taxon>Pseudomonadati</taxon>
        <taxon>Pseudomonadota</taxon>
        <taxon>Betaproteobacteria</taxon>
        <taxon>Burkholderiales</taxon>
        <taxon>Burkholderiaceae</taxon>
        <taxon>Ralstonia</taxon>
    </lineage>
</organism>
<keyword evidence="4" id="KW-1185">Reference proteome</keyword>